<accession>A0ABQ5VUW5</accession>
<dbReference type="InterPro" id="IPR036844">
    <property type="entry name" value="Hint_dom_sf"/>
</dbReference>
<dbReference type="InterPro" id="IPR006141">
    <property type="entry name" value="Intein_N"/>
</dbReference>
<reference evidence="3" key="1">
    <citation type="journal article" date="2019" name="Int. J. Syst. Evol. Microbiol.">
        <title>The Global Catalogue of Microorganisms (GCM) 10K type strain sequencing project: providing services to taxonomists for standard genome sequencing and annotation.</title>
        <authorList>
            <consortium name="The Broad Institute Genomics Platform"/>
            <consortium name="The Broad Institute Genome Sequencing Center for Infectious Disease"/>
            <person name="Wu L."/>
            <person name="Ma J."/>
        </authorList>
    </citation>
    <scope>NUCLEOTIDE SEQUENCE [LARGE SCALE GENOMIC DNA]</scope>
    <source>
        <strain evidence="3">NBRC 110140</strain>
    </source>
</reference>
<feature type="domain" description="Hedgehog/Intein (Hint)" evidence="1">
    <location>
        <begin position="148"/>
        <end position="294"/>
    </location>
</feature>
<dbReference type="Pfam" id="PF13403">
    <property type="entry name" value="Hint_2"/>
    <property type="match status" value="1"/>
</dbReference>
<name>A0ABQ5VUW5_9RHOB</name>
<proteinExistence type="predicted"/>
<organism evidence="2 3">
    <name type="scientific">Amylibacter marinus</name>
    <dbReference type="NCBI Taxonomy" id="1475483"/>
    <lineage>
        <taxon>Bacteria</taxon>
        <taxon>Pseudomonadati</taxon>
        <taxon>Pseudomonadota</taxon>
        <taxon>Alphaproteobacteria</taxon>
        <taxon>Rhodobacterales</taxon>
        <taxon>Paracoccaceae</taxon>
        <taxon>Amylibacter</taxon>
    </lineage>
</organism>
<gene>
    <name evidence="2" type="ORF">GCM10007939_12320</name>
</gene>
<dbReference type="EMBL" id="BSNN01000002">
    <property type="protein sequence ID" value="GLQ34949.1"/>
    <property type="molecule type" value="Genomic_DNA"/>
</dbReference>
<sequence length="345" mass="37876">MPRYSFAIYDISDFTGAISSATDTTGAAVSGTSTTFTNSGPAQIFIDDDDLIFNDAFNEPGGFDQILDSDLTIGSNTFNAGQGVELEYSFESDQGIVFFVVRIGNDPPSSNSGQNYGIITSEPLVDGATYTFNNNSAQDGSQTPYNVVCFTRGTKILTPEGSKNIEDLVVGDQVSTLEGEAPQIRWIGSRKFSLEQLLDHPHLWPVSIGRNSLGAAMPDRDLLVSPQHRIYVKDWRADLLYGSSEVLVPAVGLLDGVSTTQPVPQEEVTYYHMLFDRHEVVFANGQPCESFFPGEQALRAIDQSSRDELLEIFPDLAGLEKLFPKTKYPCLGLREFKALRDRADL</sequence>
<comment type="caution">
    <text evidence="2">The sequence shown here is derived from an EMBL/GenBank/DDBJ whole genome shotgun (WGS) entry which is preliminary data.</text>
</comment>
<keyword evidence="3" id="KW-1185">Reference proteome</keyword>
<evidence type="ECO:0000313" key="3">
    <source>
        <dbReference type="Proteomes" id="UP001156694"/>
    </source>
</evidence>
<evidence type="ECO:0000313" key="2">
    <source>
        <dbReference type="EMBL" id="GLQ34949.1"/>
    </source>
</evidence>
<protein>
    <recommendedName>
        <fullName evidence="1">Hedgehog/Intein (Hint) domain-containing protein</fullName>
    </recommendedName>
</protein>
<dbReference type="SUPFAM" id="SSF51294">
    <property type="entry name" value="Hedgehog/intein (Hint) domain"/>
    <property type="match status" value="1"/>
</dbReference>
<dbReference type="Proteomes" id="UP001156694">
    <property type="component" value="Unassembled WGS sequence"/>
</dbReference>
<dbReference type="InterPro" id="IPR028992">
    <property type="entry name" value="Hedgehog/Intein_dom"/>
</dbReference>
<dbReference type="RefSeq" id="WP_284377038.1">
    <property type="nucleotide sequence ID" value="NZ_BSNN01000002.1"/>
</dbReference>
<evidence type="ECO:0000259" key="1">
    <source>
        <dbReference type="Pfam" id="PF13403"/>
    </source>
</evidence>
<dbReference type="PROSITE" id="PS50817">
    <property type="entry name" value="INTEIN_N_TER"/>
    <property type="match status" value="1"/>
</dbReference>
<dbReference type="Gene3D" id="2.170.16.10">
    <property type="entry name" value="Hedgehog/Intein (Hint) domain"/>
    <property type="match status" value="1"/>
</dbReference>